<organism evidence="3 4">
    <name type="scientific">Amycolatopsis orientalis</name>
    <name type="common">Nocardia orientalis</name>
    <dbReference type="NCBI Taxonomy" id="31958"/>
    <lineage>
        <taxon>Bacteria</taxon>
        <taxon>Bacillati</taxon>
        <taxon>Actinomycetota</taxon>
        <taxon>Actinomycetes</taxon>
        <taxon>Pseudonocardiales</taxon>
        <taxon>Pseudonocardiaceae</taxon>
        <taxon>Amycolatopsis</taxon>
    </lineage>
</organism>
<dbReference type="Proteomes" id="UP000093695">
    <property type="component" value="Chromosome"/>
</dbReference>
<proteinExistence type="predicted"/>
<evidence type="ECO:0000313" key="4">
    <source>
        <dbReference type="Proteomes" id="UP000093695"/>
    </source>
</evidence>
<gene>
    <name evidence="3" type="ORF">SD37_31890</name>
</gene>
<feature type="transmembrane region" description="Helical" evidence="2">
    <location>
        <begin position="62"/>
        <end position="79"/>
    </location>
</feature>
<sequence length="106" mass="11291">MDPRRIQSTKCERGRGTSDSPPSSDVAERFASAWKGRPRRSAGGVLLAVGPVIVFFSRWSWWTVAGLVLAVAGALWLAFGEVRDGDGAEVPAVVRGPDDLLGGVVR</sequence>
<protein>
    <submittedName>
        <fullName evidence="3">Uncharacterized protein</fullName>
    </submittedName>
</protein>
<keyword evidence="2" id="KW-1133">Transmembrane helix</keyword>
<keyword evidence="2" id="KW-0812">Transmembrane</keyword>
<accession>A0A193C5L3</accession>
<feature type="compositionally biased region" description="Basic and acidic residues" evidence="1">
    <location>
        <begin position="1"/>
        <end position="16"/>
    </location>
</feature>
<keyword evidence="2" id="KW-0472">Membrane</keyword>
<evidence type="ECO:0000313" key="3">
    <source>
        <dbReference type="EMBL" id="ANN19772.1"/>
    </source>
</evidence>
<dbReference type="STRING" id="31958.SD37_31890"/>
<keyword evidence="4" id="KW-1185">Reference proteome</keyword>
<feature type="transmembrane region" description="Helical" evidence="2">
    <location>
        <begin position="39"/>
        <end position="56"/>
    </location>
</feature>
<dbReference type="EMBL" id="CP016174">
    <property type="protein sequence ID" value="ANN19772.1"/>
    <property type="molecule type" value="Genomic_DNA"/>
</dbReference>
<evidence type="ECO:0000256" key="2">
    <source>
        <dbReference type="SAM" id="Phobius"/>
    </source>
</evidence>
<evidence type="ECO:0000256" key="1">
    <source>
        <dbReference type="SAM" id="MobiDB-lite"/>
    </source>
</evidence>
<dbReference type="KEGG" id="aori:SD37_31890"/>
<name>A0A193C5L3_AMYOR</name>
<feature type="region of interest" description="Disordered" evidence="1">
    <location>
        <begin position="1"/>
        <end position="30"/>
    </location>
</feature>
<dbReference type="AlphaFoldDB" id="A0A193C5L3"/>
<reference evidence="3 4" key="1">
    <citation type="journal article" date="2015" name="Genome Announc.">
        <title>Draft Genome Sequence of Norvancomycin-Producing Strain Amycolatopsis orientalis CPCC200066.</title>
        <authorList>
            <person name="Lei X."/>
            <person name="Yuan F."/>
            <person name="Shi Y."/>
            <person name="Li X."/>
            <person name="Wang L."/>
            <person name="Hong B."/>
        </authorList>
    </citation>
    <scope>NUCLEOTIDE SEQUENCE [LARGE SCALE GENOMIC DNA]</scope>
    <source>
        <strain evidence="3 4">B-37</strain>
    </source>
</reference>